<dbReference type="Proteomes" id="UP000694560">
    <property type="component" value="Unplaced"/>
</dbReference>
<dbReference type="AlphaFoldDB" id="A0A8C5TAB7"/>
<sequence length="103" mass="11424">MRIAQTHHSNISRSLQTPSLPSSVSTAPHSSMLLANLPRVHSIPLSMLLTKTLKVLVPIPSPEECHMSLLSTWTLRLQLLGCDHPASLLPTRWLIFQIPFSPV</sequence>
<keyword evidence="3" id="KW-1185">Reference proteome</keyword>
<evidence type="ECO:0000313" key="3">
    <source>
        <dbReference type="Proteomes" id="UP000694560"/>
    </source>
</evidence>
<accession>A0A8C5TAB7</accession>
<evidence type="ECO:0000256" key="1">
    <source>
        <dbReference type="SAM" id="MobiDB-lite"/>
    </source>
</evidence>
<name>A0A8C5TAB7_9PASS</name>
<dbReference type="Ensembl" id="ENSMCST00000003762.1">
    <property type="protein sequence ID" value="ENSMCSP00000003683.1"/>
    <property type="gene ID" value="ENSMCSG00000002625.1"/>
</dbReference>
<proteinExistence type="predicted"/>
<feature type="region of interest" description="Disordered" evidence="1">
    <location>
        <begin position="1"/>
        <end position="24"/>
    </location>
</feature>
<evidence type="ECO:0000313" key="2">
    <source>
        <dbReference type="Ensembl" id="ENSMCSP00000003683.1"/>
    </source>
</evidence>
<reference evidence="2" key="1">
    <citation type="submission" date="2025-08" db="UniProtKB">
        <authorList>
            <consortium name="Ensembl"/>
        </authorList>
    </citation>
    <scope>IDENTIFICATION</scope>
</reference>
<organism evidence="2 3">
    <name type="scientific">Malurus cyaneus samueli</name>
    <dbReference type="NCBI Taxonomy" id="2593467"/>
    <lineage>
        <taxon>Eukaryota</taxon>
        <taxon>Metazoa</taxon>
        <taxon>Chordata</taxon>
        <taxon>Craniata</taxon>
        <taxon>Vertebrata</taxon>
        <taxon>Euteleostomi</taxon>
        <taxon>Archelosauria</taxon>
        <taxon>Archosauria</taxon>
        <taxon>Dinosauria</taxon>
        <taxon>Saurischia</taxon>
        <taxon>Theropoda</taxon>
        <taxon>Coelurosauria</taxon>
        <taxon>Aves</taxon>
        <taxon>Neognathae</taxon>
        <taxon>Neoaves</taxon>
        <taxon>Telluraves</taxon>
        <taxon>Australaves</taxon>
        <taxon>Passeriformes</taxon>
        <taxon>Meliphagoidea</taxon>
        <taxon>Maluridae</taxon>
        <taxon>Malurus</taxon>
    </lineage>
</organism>
<reference evidence="2" key="2">
    <citation type="submission" date="2025-09" db="UniProtKB">
        <authorList>
            <consortium name="Ensembl"/>
        </authorList>
    </citation>
    <scope>IDENTIFICATION</scope>
</reference>
<protein>
    <submittedName>
        <fullName evidence="2">Uncharacterized protein</fullName>
    </submittedName>
</protein>